<name>A0ABS8IM07_9NOSO</name>
<dbReference type="EMBL" id="JAIVFQ010000161">
    <property type="protein sequence ID" value="MCC5604830.1"/>
    <property type="molecule type" value="Genomic_DNA"/>
</dbReference>
<proteinExistence type="predicted"/>
<sequence>MDYAGLHYAYFQYPQIFAHQHPITSNHVFGLPGHLLKVADAFNKATSAIAILSTHAHVTTTVAPVL</sequence>
<protein>
    <submittedName>
        <fullName evidence="1">Uncharacterized protein</fullName>
    </submittedName>
</protein>
<comment type="caution">
    <text evidence="1">The sequence shown here is derived from an EMBL/GenBank/DDBJ whole genome shotgun (WGS) entry which is preliminary data.</text>
</comment>
<gene>
    <name evidence="1" type="ORF">LC586_38275</name>
</gene>
<dbReference type="RefSeq" id="WP_229490952.1">
    <property type="nucleotide sequence ID" value="NZ_JAIVFQ010000161.1"/>
</dbReference>
<reference evidence="1 2" key="1">
    <citation type="journal article" date="2021" name="Microorganisms">
        <title>Genome Evolution of Filamentous Cyanobacterium Nostoc Species: From Facultative Symbiosis to Free Living.</title>
        <authorList>
            <person name="Huo D."/>
            <person name="Li H."/>
            <person name="Cai F."/>
            <person name="Guo X."/>
            <person name="Qiao Z."/>
            <person name="Wang W."/>
            <person name="Yu G."/>
            <person name="Li R."/>
        </authorList>
    </citation>
    <scope>NUCLEOTIDE SEQUENCE [LARGE SCALE GENOMIC DNA]</scope>
    <source>
        <strain evidence="1 2">CHAB 5714</strain>
    </source>
</reference>
<dbReference type="Proteomes" id="UP001199525">
    <property type="component" value="Unassembled WGS sequence"/>
</dbReference>
<organism evidence="1 2">
    <name type="scientific">Nostoc favosum CHAB5714</name>
    <dbReference type="NCBI Taxonomy" id="2780399"/>
    <lineage>
        <taxon>Bacteria</taxon>
        <taxon>Bacillati</taxon>
        <taxon>Cyanobacteriota</taxon>
        <taxon>Cyanophyceae</taxon>
        <taxon>Nostocales</taxon>
        <taxon>Nostocaceae</taxon>
        <taxon>Nostoc</taxon>
        <taxon>Nostoc favosum</taxon>
    </lineage>
</organism>
<accession>A0ABS8IM07</accession>
<evidence type="ECO:0000313" key="2">
    <source>
        <dbReference type="Proteomes" id="UP001199525"/>
    </source>
</evidence>
<keyword evidence="2" id="KW-1185">Reference proteome</keyword>
<evidence type="ECO:0000313" key="1">
    <source>
        <dbReference type="EMBL" id="MCC5604830.1"/>
    </source>
</evidence>